<dbReference type="AlphaFoldDB" id="A0A498L1H3"/>
<dbReference type="STRING" id="84645.A0A498L1H3"/>
<dbReference type="PANTHER" id="PTHR12015:SF186">
    <property type="entry name" value="C-C MOTIF CHEMOKINE 21-LIKE-RELATED"/>
    <property type="match status" value="1"/>
</dbReference>
<keyword evidence="1" id="KW-0202">Cytokine</keyword>
<dbReference type="EMBL" id="QBIY01013589">
    <property type="protein sequence ID" value="RXN02290.1"/>
    <property type="molecule type" value="Genomic_DNA"/>
</dbReference>
<dbReference type="Gene3D" id="2.40.50.40">
    <property type="match status" value="1"/>
</dbReference>
<dbReference type="SUPFAM" id="SSF54117">
    <property type="entry name" value="Interleukin 8-like chemokines"/>
    <property type="match status" value="1"/>
</dbReference>
<comment type="caution">
    <text evidence="3">The sequence shown here is derived from an EMBL/GenBank/DDBJ whole genome shotgun (WGS) entry which is preliminary data.</text>
</comment>
<dbReference type="PANTHER" id="PTHR12015">
    <property type="entry name" value="SMALL INDUCIBLE CYTOKINE A"/>
    <property type="match status" value="1"/>
</dbReference>
<dbReference type="Proteomes" id="UP000290572">
    <property type="component" value="Unassembled WGS sequence"/>
</dbReference>
<dbReference type="GO" id="GO:0008009">
    <property type="term" value="F:chemokine activity"/>
    <property type="evidence" value="ECO:0007669"/>
    <property type="project" value="InterPro"/>
</dbReference>
<dbReference type="Pfam" id="PF00048">
    <property type="entry name" value="IL8"/>
    <property type="match status" value="1"/>
</dbReference>
<dbReference type="InterPro" id="IPR001811">
    <property type="entry name" value="Chemokine_IL8-like_dom"/>
</dbReference>
<dbReference type="SMART" id="SM00199">
    <property type="entry name" value="SCY"/>
    <property type="match status" value="1"/>
</dbReference>
<dbReference type="InterPro" id="IPR039809">
    <property type="entry name" value="Chemokine_b/g/d"/>
</dbReference>
<evidence type="ECO:0000313" key="3">
    <source>
        <dbReference type="EMBL" id="RXN02290.1"/>
    </source>
</evidence>
<evidence type="ECO:0000256" key="1">
    <source>
        <dbReference type="ARBA" id="ARBA00022514"/>
    </source>
</evidence>
<dbReference type="CDD" id="cd00169">
    <property type="entry name" value="Chemokine"/>
    <property type="match status" value="1"/>
</dbReference>
<name>A0A498L1H3_LABRO</name>
<dbReference type="GO" id="GO:0005615">
    <property type="term" value="C:extracellular space"/>
    <property type="evidence" value="ECO:0007669"/>
    <property type="project" value="UniProtKB-KW"/>
</dbReference>
<evidence type="ECO:0000313" key="4">
    <source>
        <dbReference type="Proteomes" id="UP000290572"/>
    </source>
</evidence>
<reference evidence="3 4" key="1">
    <citation type="submission" date="2018-03" db="EMBL/GenBank/DDBJ databases">
        <title>Draft genome sequence of Rohu Carp (Labeo rohita).</title>
        <authorList>
            <person name="Das P."/>
            <person name="Kushwaha B."/>
            <person name="Joshi C.G."/>
            <person name="Kumar D."/>
            <person name="Nagpure N.S."/>
            <person name="Sahoo L."/>
            <person name="Das S.P."/>
            <person name="Bit A."/>
            <person name="Patnaik S."/>
            <person name="Meher P.K."/>
            <person name="Jayasankar P."/>
            <person name="Koringa P.G."/>
            <person name="Patel N.V."/>
            <person name="Hinsu A.T."/>
            <person name="Kumar R."/>
            <person name="Pandey M."/>
            <person name="Agarwal S."/>
            <person name="Srivastava S."/>
            <person name="Singh M."/>
            <person name="Iquebal M.A."/>
            <person name="Jaiswal S."/>
            <person name="Angadi U.B."/>
            <person name="Kumar N."/>
            <person name="Raza M."/>
            <person name="Shah T.M."/>
            <person name="Rai A."/>
            <person name="Jena J.K."/>
        </authorList>
    </citation>
    <scope>NUCLEOTIDE SEQUENCE [LARGE SCALE GENOMIC DNA]</scope>
    <source>
        <strain evidence="3">DASCIFA01</strain>
        <tissue evidence="3">Testis</tissue>
    </source>
</reference>
<protein>
    <submittedName>
        <fullName evidence="3">C-C motif chemokine 25-like protein</fullName>
    </submittedName>
</protein>
<accession>A0A498L1H3</accession>
<dbReference type="GO" id="GO:0006955">
    <property type="term" value="P:immune response"/>
    <property type="evidence" value="ECO:0007669"/>
    <property type="project" value="InterPro"/>
</dbReference>
<evidence type="ECO:0000259" key="2">
    <source>
        <dbReference type="SMART" id="SM00199"/>
    </source>
</evidence>
<gene>
    <name evidence="3" type="ORF">ROHU_035094</name>
</gene>
<sequence>MQREYEMFTVTEEWTYMEKQLSTMKFQILIFILLLACMYQSVAQGSYENCCLKYADIKSKKGFRRHVEGYRIQEADGGCNIRAVVFTLKNKKMVCVEPNLPWVQEEVIPNNPK</sequence>
<feature type="domain" description="Chemokine interleukin-8-like" evidence="2">
    <location>
        <begin position="47"/>
        <end position="108"/>
    </location>
</feature>
<proteinExistence type="predicted"/>
<dbReference type="InterPro" id="IPR036048">
    <property type="entry name" value="Interleukin_8-like_sf"/>
</dbReference>
<keyword evidence="4" id="KW-1185">Reference proteome</keyword>
<organism evidence="3 4">
    <name type="scientific">Labeo rohita</name>
    <name type="common">Indian major carp</name>
    <name type="synonym">Cyprinus rohita</name>
    <dbReference type="NCBI Taxonomy" id="84645"/>
    <lineage>
        <taxon>Eukaryota</taxon>
        <taxon>Metazoa</taxon>
        <taxon>Chordata</taxon>
        <taxon>Craniata</taxon>
        <taxon>Vertebrata</taxon>
        <taxon>Euteleostomi</taxon>
        <taxon>Actinopterygii</taxon>
        <taxon>Neopterygii</taxon>
        <taxon>Teleostei</taxon>
        <taxon>Ostariophysi</taxon>
        <taxon>Cypriniformes</taxon>
        <taxon>Cyprinidae</taxon>
        <taxon>Labeoninae</taxon>
        <taxon>Labeonini</taxon>
        <taxon>Labeo</taxon>
    </lineage>
</organism>